<feature type="region of interest" description="Disordered" evidence="1">
    <location>
        <begin position="156"/>
        <end position="224"/>
    </location>
</feature>
<dbReference type="EMBL" id="JADNYJ010000013">
    <property type="protein sequence ID" value="KAF8907883.1"/>
    <property type="molecule type" value="Genomic_DNA"/>
</dbReference>
<comment type="caution">
    <text evidence="2">The sequence shown here is derived from an EMBL/GenBank/DDBJ whole genome shotgun (WGS) entry which is preliminary data.</text>
</comment>
<dbReference type="OrthoDB" id="3067864at2759"/>
<organism evidence="2 3">
    <name type="scientific">Gymnopilus junonius</name>
    <name type="common">Spectacular rustgill mushroom</name>
    <name type="synonym">Gymnopilus spectabilis subsp. junonius</name>
    <dbReference type="NCBI Taxonomy" id="109634"/>
    <lineage>
        <taxon>Eukaryota</taxon>
        <taxon>Fungi</taxon>
        <taxon>Dikarya</taxon>
        <taxon>Basidiomycota</taxon>
        <taxon>Agaricomycotina</taxon>
        <taxon>Agaricomycetes</taxon>
        <taxon>Agaricomycetidae</taxon>
        <taxon>Agaricales</taxon>
        <taxon>Agaricineae</taxon>
        <taxon>Hymenogastraceae</taxon>
        <taxon>Gymnopilus</taxon>
    </lineage>
</organism>
<feature type="compositionally biased region" description="Basic and acidic residues" evidence="1">
    <location>
        <begin position="156"/>
        <end position="181"/>
    </location>
</feature>
<name>A0A9P5NWN6_GYMJU</name>
<reference evidence="2" key="1">
    <citation type="submission" date="2020-11" db="EMBL/GenBank/DDBJ databases">
        <authorList>
            <consortium name="DOE Joint Genome Institute"/>
            <person name="Ahrendt S."/>
            <person name="Riley R."/>
            <person name="Andreopoulos W."/>
            <person name="LaButti K."/>
            <person name="Pangilinan J."/>
            <person name="Ruiz-duenas F.J."/>
            <person name="Barrasa J.M."/>
            <person name="Sanchez-Garcia M."/>
            <person name="Camarero S."/>
            <person name="Miyauchi S."/>
            <person name="Serrano A."/>
            <person name="Linde D."/>
            <person name="Babiker R."/>
            <person name="Drula E."/>
            <person name="Ayuso-Fernandez I."/>
            <person name="Pacheco R."/>
            <person name="Padilla G."/>
            <person name="Ferreira P."/>
            <person name="Barriuso J."/>
            <person name="Kellner H."/>
            <person name="Castanera R."/>
            <person name="Alfaro M."/>
            <person name="Ramirez L."/>
            <person name="Pisabarro A.G."/>
            <person name="Kuo A."/>
            <person name="Tritt A."/>
            <person name="Lipzen A."/>
            <person name="He G."/>
            <person name="Yan M."/>
            <person name="Ng V."/>
            <person name="Cullen D."/>
            <person name="Martin F."/>
            <person name="Rosso M.-N."/>
            <person name="Henrissat B."/>
            <person name="Hibbett D."/>
            <person name="Martinez A.T."/>
            <person name="Grigoriev I.V."/>
        </authorList>
    </citation>
    <scope>NUCLEOTIDE SEQUENCE</scope>
    <source>
        <strain evidence="2">AH 44721</strain>
    </source>
</reference>
<proteinExistence type="predicted"/>
<protein>
    <submittedName>
        <fullName evidence="2">Uncharacterized protein</fullName>
    </submittedName>
</protein>
<dbReference type="Proteomes" id="UP000724874">
    <property type="component" value="Unassembled WGS sequence"/>
</dbReference>
<dbReference type="AlphaFoldDB" id="A0A9P5NWN6"/>
<evidence type="ECO:0000313" key="3">
    <source>
        <dbReference type="Proteomes" id="UP000724874"/>
    </source>
</evidence>
<accession>A0A9P5NWN6</accession>
<sequence length="420" mass="47210">MMKGTTRPQARIQSFSVTCHFAERSTTIKTRVSGSSTLPEVRSRIAAELAQHLGLQEADVEATGIIIASDDKGFLPYDTEDEDTLLSDVVGDQAGIHAIVPSKISQAGLDAGVPTSVITESPSFLSDPLTSSWNARMMTLGAQLKADLLEEQERREAKLREEQKDREAKLREEQKDREAKLQNKLMAKAAEQRKQDEEKAAVQRKKDAEKAEVQRKKDLSDAKKNADAWERKLQLKIKDLEDKVERLEQDATDQKLEAKQKHEATQRYIESLADDIDAATDFLAIGDEASLDRIKRRNLLDRVQATLASSLGLSDDRYLASHQFREALGPSSSLEERRTRLREMLDNKKEELPKEAAFLMNRPEALALLAERYHRVRLDGDQVAHGYRERSWYEGSVSRSSGGGKVGLTSLLDFISLPRQ</sequence>
<keyword evidence="3" id="KW-1185">Reference proteome</keyword>
<evidence type="ECO:0000256" key="1">
    <source>
        <dbReference type="SAM" id="MobiDB-lite"/>
    </source>
</evidence>
<evidence type="ECO:0000313" key="2">
    <source>
        <dbReference type="EMBL" id="KAF8907883.1"/>
    </source>
</evidence>
<feature type="compositionally biased region" description="Basic and acidic residues" evidence="1">
    <location>
        <begin position="190"/>
        <end position="224"/>
    </location>
</feature>
<gene>
    <name evidence="2" type="ORF">CPB84DRAFT_1843732</name>
</gene>